<sequence>MASSLAHTDFRKPPGQIACDTGPVTATFLSGFWALEDSDHPCIADILITSPFLPPRDWSQVVRNPAVITPGSMPQRMPDQFVRQWPSILPLEAARPTNVHMRSRPRPMLPLSAQMITQTLPQYRSQQHVISADHSIPLLSGSSQSHEGPSRWPRSIYENHELLARENARTIQASLVPHFIIELDTNDI</sequence>
<dbReference type="EMBL" id="JARK01001473">
    <property type="protein sequence ID" value="EYB97799.1"/>
    <property type="molecule type" value="Genomic_DNA"/>
</dbReference>
<organism evidence="1 2">
    <name type="scientific">Ancylostoma ceylanicum</name>
    <dbReference type="NCBI Taxonomy" id="53326"/>
    <lineage>
        <taxon>Eukaryota</taxon>
        <taxon>Metazoa</taxon>
        <taxon>Ecdysozoa</taxon>
        <taxon>Nematoda</taxon>
        <taxon>Chromadorea</taxon>
        <taxon>Rhabditida</taxon>
        <taxon>Rhabditina</taxon>
        <taxon>Rhabditomorpha</taxon>
        <taxon>Strongyloidea</taxon>
        <taxon>Ancylostomatidae</taxon>
        <taxon>Ancylostomatinae</taxon>
        <taxon>Ancylostoma</taxon>
    </lineage>
</organism>
<comment type="caution">
    <text evidence="1">The sequence shown here is derived from an EMBL/GenBank/DDBJ whole genome shotgun (WGS) entry which is preliminary data.</text>
</comment>
<accession>A0A016T5C1</accession>
<dbReference type="Proteomes" id="UP000024635">
    <property type="component" value="Unassembled WGS sequence"/>
</dbReference>
<reference evidence="2" key="1">
    <citation type="journal article" date="2015" name="Nat. Genet.">
        <title>The genome and transcriptome of the zoonotic hookworm Ancylostoma ceylanicum identify infection-specific gene families.</title>
        <authorList>
            <person name="Schwarz E.M."/>
            <person name="Hu Y."/>
            <person name="Antoshechkin I."/>
            <person name="Miller M.M."/>
            <person name="Sternberg P.W."/>
            <person name="Aroian R.V."/>
        </authorList>
    </citation>
    <scope>NUCLEOTIDE SEQUENCE</scope>
    <source>
        <strain evidence="2">HY135</strain>
    </source>
</reference>
<evidence type="ECO:0000313" key="2">
    <source>
        <dbReference type="Proteomes" id="UP000024635"/>
    </source>
</evidence>
<proteinExistence type="predicted"/>
<name>A0A016T5C1_9BILA</name>
<keyword evidence="2" id="KW-1185">Reference proteome</keyword>
<protein>
    <submittedName>
        <fullName evidence="1">Uncharacterized protein</fullName>
    </submittedName>
</protein>
<gene>
    <name evidence="1" type="primary">Acey_s0137.g2029</name>
    <name evidence="1" type="ORF">Y032_0137g2029</name>
</gene>
<dbReference type="STRING" id="53326.A0A016T5C1"/>
<dbReference type="AlphaFoldDB" id="A0A016T5C1"/>
<evidence type="ECO:0000313" key="1">
    <source>
        <dbReference type="EMBL" id="EYB97799.1"/>
    </source>
</evidence>